<keyword evidence="2" id="KW-0328">Glycosyltransferase</keyword>
<gene>
    <name evidence="2" type="primary">wfgD</name>
    <name evidence="2" type="ORF">WGH24286_01563</name>
</gene>
<dbReference type="InterPro" id="IPR001173">
    <property type="entry name" value="Glyco_trans_2-like"/>
</dbReference>
<comment type="caution">
    <text evidence="2">The sequence shown here is derived from an EMBL/GenBank/DDBJ whole genome shotgun (WGS) entry which is preliminary data.</text>
</comment>
<accession>A0ABM8ZCH8</accession>
<evidence type="ECO:0000313" key="2">
    <source>
        <dbReference type="EMBL" id="CAH0419116.1"/>
    </source>
</evidence>
<dbReference type="Pfam" id="PF00535">
    <property type="entry name" value="Glycos_transf_2"/>
    <property type="match status" value="1"/>
</dbReference>
<dbReference type="PANTHER" id="PTHR22916">
    <property type="entry name" value="GLYCOSYLTRANSFERASE"/>
    <property type="match status" value="1"/>
</dbReference>
<feature type="domain" description="Glycosyltransferase 2-like" evidence="1">
    <location>
        <begin position="4"/>
        <end position="148"/>
    </location>
</feature>
<dbReference type="InterPro" id="IPR029044">
    <property type="entry name" value="Nucleotide-diphossugar_trans"/>
</dbReference>
<dbReference type="RefSeq" id="WP_230099164.1">
    <property type="nucleotide sequence ID" value="NZ_CAKKNT010000025.1"/>
</dbReference>
<dbReference type="EMBL" id="CAKKNT010000025">
    <property type="protein sequence ID" value="CAH0419116.1"/>
    <property type="molecule type" value="Genomic_DNA"/>
</dbReference>
<dbReference type="GO" id="GO:0016757">
    <property type="term" value="F:glycosyltransferase activity"/>
    <property type="evidence" value="ECO:0007669"/>
    <property type="project" value="UniProtKB-KW"/>
</dbReference>
<evidence type="ECO:0000259" key="1">
    <source>
        <dbReference type="Pfam" id="PF00535"/>
    </source>
</evidence>
<evidence type="ECO:0000313" key="3">
    <source>
        <dbReference type="Proteomes" id="UP000789719"/>
    </source>
</evidence>
<keyword evidence="3" id="KW-1185">Reference proteome</keyword>
<organism evidence="2 3">
    <name type="scientific">Periweissella ghanensis</name>
    <dbReference type="NCBI Taxonomy" id="467997"/>
    <lineage>
        <taxon>Bacteria</taxon>
        <taxon>Bacillati</taxon>
        <taxon>Bacillota</taxon>
        <taxon>Bacilli</taxon>
        <taxon>Lactobacillales</taxon>
        <taxon>Lactobacillaceae</taxon>
        <taxon>Periweissella</taxon>
    </lineage>
</organism>
<protein>
    <submittedName>
        <fullName evidence="2">UDP-Glc:alpha-D-GlcNAc-diphosphoundecaprenol beta-1,3-glucosyltransferase WfgD</fullName>
        <ecNumber evidence="2">2.4.1.305</ecNumber>
    </submittedName>
</protein>
<proteinExistence type="predicted"/>
<dbReference type="PANTHER" id="PTHR22916:SF3">
    <property type="entry name" value="UDP-GLCNAC:BETAGAL BETA-1,3-N-ACETYLGLUCOSAMINYLTRANSFERASE-LIKE PROTEIN 1"/>
    <property type="match status" value="1"/>
</dbReference>
<sequence length="241" mass="27370">MRLSVLIASYNGENYIKEQISSIISQINFEDEIIVSDDGSTDSTIEIIRNFKDSRIKIIQGPRKGLIKNFENAINNSNGDVIIFSDQDDIWGSERINSLIKAFNNNADLVISKSIAVDSNLNPLKGILADPTFQRGLIRNLYKNTYIGATMAIKKSELMKALPFPNSIIMHDQWIGLNMELLNKNIQYEPSGILYHRRLESNVTYNKKQSLFKKINDRLVMGLLILRVMIKSLTKVDNSSE</sequence>
<dbReference type="Gene3D" id="3.90.550.10">
    <property type="entry name" value="Spore Coat Polysaccharide Biosynthesis Protein SpsA, Chain A"/>
    <property type="match status" value="1"/>
</dbReference>
<keyword evidence="2" id="KW-0808">Transferase</keyword>
<dbReference type="SUPFAM" id="SSF53448">
    <property type="entry name" value="Nucleotide-diphospho-sugar transferases"/>
    <property type="match status" value="1"/>
</dbReference>
<dbReference type="EC" id="2.4.1.305" evidence="2"/>
<name>A0ABM8ZCH8_9LACO</name>
<dbReference type="Proteomes" id="UP000789719">
    <property type="component" value="Unassembled WGS sequence"/>
</dbReference>
<reference evidence="2 3" key="1">
    <citation type="submission" date="2021-11" db="EMBL/GenBank/DDBJ databases">
        <authorList>
            <person name="Depoorter E."/>
        </authorList>
    </citation>
    <scope>NUCLEOTIDE SEQUENCE [LARGE SCALE GENOMIC DNA]</scope>
    <source>
        <strain evidence="2 3">LMG 24286</strain>
    </source>
</reference>